<sequence>MVLPVVASCAAVIGFDTDRALRDAGTNGDERDDVMAEGGTPDAEADAGGAPSVDRRWSSWGISGASFPSNYADYGSDVTDAIFDTETGLGWPVAPAPDPVAWSDAPQVCVELRAGGFADWRLPTRIEQLSIVQYGLYPTASARFQTPSDAFWTASPYADDTSSAWAVNFDMGTVQERPKFELHHVRCVRGGRNDTNGPSERFSRGVGTVFDSVTNLMWQADTVSARTFLDARTYCSRLLINNKNGFRVPLMHELQTLVDERRASPALTPLFGTTGGTEIWSMTNMNNDPSTMLVMNFQDGRNELVAQSKTASVLCVQ</sequence>
<feature type="domain" description="Lcl C-terminal" evidence="2">
    <location>
        <begin position="82"/>
        <end position="189"/>
    </location>
</feature>
<proteinExistence type="predicted"/>
<feature type="region of interest" description="Disordered" evidence="1">
    <location>
        <begin position="21"/>
        <end position="54"/>
    </location>
</feature>
<evidence type="ECO:0000259" key="2">
    <source>
        <dbReference type="Pfam" id="PF07603"/>
    </source>
</evidence>
<dbReference type="STRING" id="1391654.AKJ09_06649"/>
<dbReference type="PANTHER" id="PTHR35812:SF1">
    <property type="entry name" value="LIPOPROTEIN"/>
    <property type="match status" value="1"/>
</dbReference>
<evidence type="ECO:0000313" key="3">
    <source>
        <dbReference type="EMBL" id="AKU99985.1"/>
    </source>
</evidence>
<feature type="domain" description="Lcl C-terminal" evidence="2">
    <location>
        <begin position="207"/>
        <end position="316"/>
    </location>
</feature>
<dbReference type="KEGG" id="llu:AKJ09_06649"/>
<dbReference type="Proteomes" id="UP000064967">
    <property type="component" value="Chromosome"/>
</dbReference>
<accession>A0A0K1Q2E6</accession>
<dbReference type="Pfam" id="PF07603">
    <property type="entry name" value="Lcl_C"/>
    <property type="match status" value="2"/>
</dbReference>
<dbReference type="EMBL" id="CP012333">
    <property type="protein sequence ID" value="AKU99985.1"/>
    <property type="molecule type" value="Genomic_DNA"/>
</dbReference>
<dbReference type="InterPro" id="IPR011460">
    <property type="entry name" value="Lcl_C"/>
</dbReference>
<gene>
    <name evidence="3" type="ORF">AKJ09_06649</name>
</gene>
<dbReference type="AlphaFoldDB" id="A0A0K1Q2E6"/>
<dbReference type="PANTHER" id="PTHR35812">
    <property type="entry name" value="LIPOPROTEIN"/>
    <property type="match status" value="1"/>
</dbReference>
<evidence type="ECO:0000313" key="4">
    <source>
        <dbReference type="Proteomes" id="UP000064967"/>
    </source>
</evidence>
<protein>
    <recommendedName>
        <fullName evidence="2">Lcl C-terminal domain-containing protein</fullName>
    </recommendedName>
</protein>
<name>A0A0K1Q2E6_9BACT</name>
<reference evidence="3 4" key="1">
    <citation type="submission" date="2015-08" db="EMBL/GenBank/DDBJ databases">
        <authorList>
            <person name="Babu N.S."/>
            <person name="Beckwith C.J."/>
            <person name="Beseler K.G."/>
            <person name="Brison A."/>
            <person name="Carone J.V."/>
            <person name="Caskin T.P."/>
            <person name="Diamond M."/>
            <person name="Durham M.E."/>
            <person name="Foxe J.M."/>
            <person name="Go M."/>
            <person name="Henderson B.A."/>
            <person name="Jones I.B."/>
            <person name="McGettigan J.A."/>
            <person name="Micheletti S.J."/>
            <person name="Nasrallah M.E."/>
            <person name="Ortiz D."/>
            <person name="Piller C.R."/>
            <person name="Privatt S.R."/>
            <person name="Schneider S.L."/>
            <person name="Sharp S."/>
            <person name="Smith T.C."/>
            <person name="Stanton J.D."/>
            <person name="Ullery H.E."/>
            <person name="Wilson R.J."/>
            <person name="Serrano M.G."/>
            <person name="Buck G."/>
            <person name="Lee V."/>
            <person name="Wang Y."/>
            <person name="Carvalho R."/>
            <person name="Voegtly L."/>
            <person name="Shi R."/>
            <person name="Duckworth R."/>
            <person name="Johnson A."/>
            <person name="Loviza R."/>
            <person name="Walstead R."/>
            <person name="Shah Z."/>
            <person name="Kiflezghi M."/>
            <person name="Wade K."/>
            <person name="Ball S.L."/>
            <person name="Bradley K.W."/>
            <person name="Asai D.J."/>
            <person name="Bowman C.A."/>
            <person name="Russell D.A."/>
            <person name="Pope W.H."/>
            <person name="Jacobs-Sera D."/>
            <person name="Hendrix R.W."/>
            <person name="Hatfull G.F."/>
        </authorList>
    </citation>
    <scope>NUCLEOTIDE SEQUENCE [LARGE SCALE GENOMIC DNA]</scope>
    <source>
        <strain evidence="3 4">DSM 27648</strain>
    </source>
</reference>
<keyword evidence="4" id="KW-1185">Reference proteome</keyword>
<organism evidence="3 4">
    <name type="scientific">Labilithrix luteola</name>
    <dbReference type="NCBI Taxonomy" id="1391654"/>
    <lineage>
        <taxon>Bacteria</taxon>
        <taxon>Pseudomonadati</taxon>
        <taxon>Myxococcota</taxon>
        <taxon>Polyangia</taxon>
        <taxon>Polyangiales</taxon>
        <taxon>Labilitrichaceae</taxon>
        <taxon>Labilithrix</taxon>
    </lineage>
</organism>
<evidence type="ECO:0000256" key="1">
    <source>
        <dbReference type="SAM" id="MobiDB-lite"/>
    </source>
</evidence>